<evidence type="ECO:0000313" key="2">
    <source>
        <dbReference type="Proteomes" id="UP000053201"/>
    </source>
</evidence>
<organism evidence="1 2">
    <name type="scientific">Spizellomyces punctatus (strain DAOM BR117)</name>
    <dbReference type="NCBI Taxonomy" id="645134"/>
    <lineage>
        <taxon>Eukaryota</taxon>
        <taxon>Fungi</taxon>
        <taxon>Fungi incertae sedis</taxon>
        <taxon>Chytridiomycota</taxon>
        <taxon>Chytridiomycota incertae sedis</taxon>
        <taxon>Chytridiomycetes</taxon>
        <taxon>Spizellomycetales</taxon>
        <taxon>Spizellomycetaceae</taxon>
        <taxon>Spizellomyces</taxon>
    </lineage>
</organism>
<protein>
    <submittedName>
        <fullName evidence="1">Uncharacterized protein</fullName>
    </submittedName>
</protein>
<dbReference type="GeneID" id="27692438"/>
<reference evidence="1 2" key="1">
    <citation type="submission" date="2009-08" db="EMBL/GenBank/DDBJ databases">
        <title>The Genome Sequence of Spizellomyces punctatus strain DAOM BR117.</title>
        <authorList>
            <consortium name="The Broad Institute Genome Sequencing Platform"/>
            <person name="Russ C."/>
            <person name="Cuomo C."/>
            <person name="Shea T."/>
            <person name="Young S.K."/>
            <person name="Zeng Q."/>
            <person name="Koehrsen M."/>
            <person name="Haas B."/>
            <person name="Borodovsky M."/>
            <person name="Guigo R."/>
            <person name="Alvarado L."/>
            <person name="Berlin A."/>
            <person name="Bochicchio J."/>
            <person name="Borenstein D."/>
            <person name="Chapman S."/>
            <person name="Chen Z."/>
            <person name="Engels R."/>
            <person name="Freedman E."/>
            <person name="Gellesch M."/>
            <person name="Goldberg J."/>
            <person name="Griggs A."/>
            <person name="Gujja S."/>
            <person name="Heiman D."/>
            <person name="Hepburn T."/>
            <person name="Howarth C."/>
            <person name="Jen D."/>
            <person name="Larson L."/>
            <person name="Lewis B."/>
            <person name="Mehta T."/>
            <person name="Park D."/>
            <person name="Pearson M."/>
            <person name="Roberts A."/>
            <person name="Saif S."/>
            <person name="Shenoy N."/>
            <person name="Sisk P."/>
            <person name="Stolte C."/>
            <person name="Sykes S."/>
            <person name="Thomson T."/>
            <person name="Walk T."/>
            <person name="White J."/>
            <person name="Yandava C."/>
            <person name="Burger G."/>
            <person name="Gray M.W."/>
            <person name="Holland P.W.H."/>
            <person name="King N."/>
            <person name="Lang F.B.F."/>
            <person name="Roger A.J."/>
            <person name="Ruiz-Trillo I."/>
            <person name="Lander E."/>
            <person name="Nusbaum C."/>
        </authorList>
    </citation>
    <scope>NUCLEOTIDE SEQUENCE [LARGE SCALE GENOMIC DNA]</scope>
    <source>
        <strain evidence="1 2">DAOM BR117</strain>
    </source>
</reference>
<dbReference type="EMBL" id="KQ257459">
    <property type="protein sequence ID" value="KNC98864.1"/>
    <property type="molecule type" value="Genomic_DNA"/>
</dbReference>
<dbReference type="RefSeq" id="XP_016606904.1">
    <property type="nucleotide sequence ID" value="XM_016757472.1"/>
</dbReference>
<dbReference type="InParanoid" id="A0A0L0HD29"/>
<proteinExistence type="predicted"/>
<evidence type="ECO:0000313" key="1">
    <source>
        <dbReference type="EMBL" id="KNC98864.1"/>
    </source>
</evidence>
<keyword evidence="2" id="KW-1185">Reference proteome</keyword>
<gene>
    <name evidence="1" type="ORF">SPPG_09313</name>
</gene>
<sequence length="156" mass="18399">MLTLRPPISRSHKTQVGTRFRTLVLRDLSDSPINLFTGQAEQLVRFQLYFHRTQIIMNCIFCIFQVFCQRCMHGFTLVLHIWPVVSLPTPLAPFEPLVQWTESPAHVFSKPRFPLFITKCYKYMILIYKKVYYDQIHLNAWEISQQLCIEGGGFEQ</sequence>
<dbReference type="AlphaFoldDB" id="A0A0L0HD29"/>
<name>A0A0L0HD29_SPIPD</name>
<accession>A0A0L0HD29</accession>
<dbReference type="Proteomes" id="UP000053201">
    <property type="component" value="Unassembled WGS sequence"/>
</dbReference>
<dbReference type="VEuPathDB" id="FungiDB:SPPG_09313"/>